<protein>
    <recommendedName>
        <fullName evidence="3">Asp23/Gls24 family envelope stress response protein</fullName>
    </recommendedName>
</protein>
<evidence type="ECO:0000313" key="2">
    <source>
        <dbReference type="Proteomes" id="UP000502118"/>
    </source>
</evidence>
<dbReference type="Proteomes" id="UP000502118">
    <property type="component" value="Chromosome"/>
</dbReference>
<evidence type="ECO:0000313" key="1">
    <source>
        <dbReference type="EMBL" id="QJR44365.1"/>
    </source>
</evidence>
<sequence length="99" mass="11171">MEKDKITIEILNAVSSIVGIVGFADLDFLSDNENTKNNNYQQIIIKDNNSQHSISIGIIILSNVSAKSIIEQIYQTINYILNKYKINLANLDIFIRGIQ</sequence>
<dbReference type="RefSeq" id="WP_171113369.1">
    <property type="nucleotide sequence ID" value="NZ_CP053097.1"/>
</dbReference>
<name>A0A6M4JDG2_9MOLU</name>
<keyword evidence="2" id="KW-1185">Reference proteome</keyword>
<evidence type="ECO:0008006" key="3">
    <source>
        <dbReference type="Google" id="ProtNLM"/>
    </source>
</evidence>
<gene>
    <name evidence="1" type="ORF">HLA92_02920</name>
</gene>
<dbReference type="AlphaFoldDB" id="A0A6M4JDG2"/>
<organism evidence="1 2">
    <name type="scientific">Mycoplasma miroungirhinis</name>
    <dbReference type="NCBI Taxonomy" id="754516"/>
    <lineage>
        <taxon>Bacteria</taxon>
        <taxon>Bacillati</taxon>
        <taxon>Mycoplasmatota</taxon>
        <taxon>Mollicutes</taxon>
        <taxon>Mycoplasmataceae</taxon>
        <taxon>Mycoplasma</taxon>
    </lineage>
</organism>
<proteinExistence type="predicted"/>
<reference evidence="1 2" key="1">
    <citation type="submission" date="2020-05" db="EMBL/GenBank/DDBJ databases">
        <title>Novel Mycoplasma species detected in Mirounga angustirostris (northern elephant seal) from the USA.</title>
        <authorList>
            <person name="Volokhov D.V."/>
        </authorList>
    </citation>
    <scope>NUCLEOTIDE SEQUENCE [LARGE SCALE GENOMIC DNA]</scope>
    <source>
        <strain evidence="1 2">Mirounga ES2806-NAS</strain>
    </source>
</reference>
<dbReference type="EMBL" id="CP053097">
    <property type="protein sequence ID" value="QJR44365.1"/>
    <property type="molecule type" value="Genomic_DNA"/>
</dbReference>
<accession>A0A6M4JDG2</accession>
<dbReference type="KEGG" id="mmio:HLA92_02920"/>